<sequence>MKIKNYKSRNKIKNKKKQINKTQLNIRLAGKVIKSININVYIIQQYQIKQRKQQLYDLLNQALKNLMNQKIHKKFNHWQKHLILYHFCIHQKQKAYVCAKIVFFSFFDKCLVFLREWISHYKLKTDYPKNSESQQSFHLLTKLRMRKRY</sequence>
<evidence type="ECO:0000313" key="2">
    <source>
        <dbReference type="Proteomes" id="UP000688137"/>
    </source>
</evidence>
<dbReference type="AlphaFoldDB" id="A0A8S1KS82"/>
<reference evidence="1" key="1">
    <citation type="submission" date="2021-01" db="EMBL/GenBank/DDBJ databases">
        <authorList>
            <consortium name="Genoscope - CEA"/>
            <person name="William W."/>
        </authorList>
    </citation>
    <scope>NUCLEOTIDE SEQUENCE</scope>
</reference>
<name>A0A8S1KS82_PARPR</name>
<evidence type="ECO:0000313" key="1">
    <source>
        <dbReference type="EMBL" id="CAD8056122.1"/>
    </source>
</evidence>
<gene>
    <name evidence="1" type="ORF">PPRIM_AZ9-3.1.T0240153</name>
</gene>
<dbReference type="Proteomes" id="UP000688137">
    <property type="component" value="Unassembled WGS sequence"/>
</dbReference>
<comment type="caution">
    <text evidence="1">The sequence shown here is derived from an EMBL/GenBank/DDBJ whole genome shotgun (WGS) entry which is preliminary data.</text>
</comment>
<accession>A0A8S1KS82</accession>
<dbReference type="EMBL" id="CAJJDM010000022">
    <property type="protein sequence ID" value="CAD8056122.1"/>
    <property type="molecule type" value="Genomic_DNA"/>
</dbReference>
<proteinExistence type="predicted"/>
<organism evidence="1 2">
    <name type="scientific">Paramecium primaurelia</name>
    <dbReference type="NCBI Taxonomy" id="5886"/>
    <lineage>
        <taxon>Eukaryota</taxon>
        <taxon>Sar</taxon>
        <taxon>Alveolata</taxon>
        <taxon>Ciliophora</taxon>
        <taxon>Intramacronucleata</taxon>
        <taxon>Oligohymenophorea</taxon>
        <taxon>Peniculida</taxon>
        <taxon>Parameciidae</taxon>
        <taxon>Paramecium</taxon>
    </lineage>
</organism>
<keyword evidence="2" id="KW-1185">Reference proteome</keyword>
<protein>
    <submittedName>
        <fullName evidence="1">Uncharacterized protein</fullName>
    </submittedName>
</protein>